<dbReference type="PANTHER" id="PTHR47396">
    <property type="entry name" value="TYPE I RESTRICTION ENZYME ECOKI R PROTEIN"/>
    <property type="match status" value="1"/>
</dbReference>
<dbReference type="InterPro" id="IPR050742">
    <property type="entry name" value="Helicase_Restrict-Modif_Enz"/>
</dbReference>
<dbReference type="GO" id="GO:0004519">
    <property type="term" value="F:endonuclease activity"/>
    <property type="evidence" value="ECO:0007669"/>
    <property type="project" value="UniProtKB-KW"/>
</dbReference>
<name>A0A0P9H5M0_9CHLR</name>
<evidence type="ECO:0000259" key="1">
    <source>
        <dbReference type="PROSITE" id="PS51194"/>
    </source>
</evidence>
<dbReference type="Gene3D" id="3.40.50.300">
    <property type="entry name" value="P-loop containing nucleotide triphosphate hydrolases"/>
    <property type="match status" value="1"/>
</dbReference>
<dbReference type="PANTHER" id="PTHR47396:SF1">
    <property type="entry name" value="ATP-DEPENDENT HELICASE IRC3-RELATED"/>
    <property type="match status" value="1"/>
</dbReference>
<keyword evidence="2" id="KW-0378">Hydrolase</keyword>
<dbReference type="AlphaFoldDB" id="A0A0P9H5M0"/>
<dbReference type="InterPro" id="IPR027417">
    <property type="entry name" value="P-loop_NTPase"/>
</dbReference>
<feature type="domain" description="Helicase C-terminal" evidence="1">
    <location>
        <begin position="119"/>
        <end position="290"/>
    </location>
</feature>
<sequence length="410" mass="46128">LQYFDARMVGLTATPADFINRDTFLAFDCPDGTPTYLYTYKQAVDDKVLVDYALYVAQTKFQRQGIKGADLSEETRNDLIEQGIDPDEINFKGTELERTVTNKDTLRKQWAELMGENGLIRDESGQLPGKTIIFAITQDHALRLADTFNEMFPQSHGMVQVITADTNFKGQPLDAFKKQSQPRIAITVDLLETGVDVPEVVNVVFMKPVHSRIKLTQMLGRGTRSNETCRHREWLPHGHKSEFLVIDFWDNDFNKSPEAERAQSLPVLVTIFNTRIRLLNAIGLDNQATDDFQRVVAALRGQVAEIPTDSFTVKLRMPVVARAWDDTFWQHLTAEKLTFLQQKVGPLLRYASAGDVAAATFTSKVERLKLQIASGKDTSATTRDIADDLSYLPPFVYNDPASKQAIAFCS</sequence>
<reference evidence="2 3" key="1">
    <citation type="submission" date="2015-09" db="EMBL/GenBank/DDBJ databases">
        <title>Draft genome sequence of Kouleothrix aurantiaca JCM 19913.</title>
        <authorList>
            <person name="Hemp J."/>
        </authorList>
    </citation>
    <scope>NUCLEOTIDE SEQUENCE [LARGE SCALE GENOMIC DNA]</scope>
    <source>
        <strain evidence="2 3">COM-B</strain>
    </source>
</reference>
<dbReference type="InterPro" id="IPR001650">
    <property type="entry name" value="Helicase_C-like"/>
</dbReference>
<organism evidence="2 3">
    <name type="scientific">Kouleothrix aurantiaca</name>
    <dbReference type="NCBI Taxonomy" id="186479"/>
    <lineage>
        <taxon>Bacteria</taxon>
        <taxon>Bacillati</taxon>
        <taxon>Chloroflexota</taxon>
        <taxon>Chloroflexia</taxon>
        <taxon>Chloroflexales</taxon>
        <taxon>Roseiflexineae</taxon>
        <taxon>Roseiflexaceae</taxon>
        <taxon>Kouleothrix</taxon>
    </lineage>
</organism>
<dbReference type="Pfam" id="PF00271">
    <property type="entry name" value="Helicase_C"/>
    <property type="match status" value="1"/>
</dbReference>
<protein>
    <submittedName>
        <fullName evidence="2">Type I restriction endonuclease</fullName>
    </submittedName>
</protein>
<dbReference type="GO" id="GO:0005829">
    <property type="term" value="C:cytosol"/>
    <property type="evidence" value="ECO:0007669"/>
    <property type="project" value="TreeGrafter"/>
</dbReference>
<keyword evidence="2" id="KW-0255">Endonuclease</keyword>
<dbReference type="PROSITE" id="PS51194">
    <property type="entry name" value="HELICASE_CTER"/>
    <property type="match status" value="1"/>
</dbReference>
<gene>
    <name evidence="2" type="ORF">SE17_34005</name>
</gene>
<proteinExistence type="predicted"/>
<evidence type="ECO:0000313" key="2">
    <source>
        <dbReference type="EMBL" id="KPV49192.1"/>
    </source>
</evidence>
<comment type="caution">
    <text evidence="2">The sequence shown here is derived from an EMBL/GenBank/DDBJ whole genome shotgun (WGS) entry which is preliminary data.</text>
</comment>
<keyword evidence="2" id="KW-0540">Nuclease</keyword>
<keyword evidence="3" id="KW-1185">Reference proteome</keyword>
<accession>A0A0P9H5M0</accession>
<evidence type="ECO:0000313" key="3">
    <source>
        <dbReference type="Proteomes" id="UP000050509"/>
    </source>
</evidence>
<dbReference type="Proteomes" id="UP000050509">
    <property type="component" value="Unassembled WGS sequence"/>
</dbReference>
<feature type="non-terminal residue" evidence="2">
    <location>
        <position position="410"/>
    </location>
</feature>
<dbReference type="SUPFAM" id="SSF52540">
    <property type="entry name" value="P-loop containing nucleoside triphosphate hydrolases"/>
    <property type="match status" value="1"/>
</dbReference>
<feature type="non-terminal residue" evidence="2">
    <location>
        <position position="1"/>
    </location>
</feature>
<dbReference type="EMBL" id="LJCR01002130">
    <property type="protein sequence ID" value="KPV49192.1"/>
    <property type="molecule type" value="Genomic_DNA"/>
</dbReference>